<accession>A0A855X2F1</accession>
<dbReference type="CDD" id="cd07984">
    <property type="entry name" value="LPLAT_LABLAT-like"/>
    <property type="match status" value="1"/>
</dbReference>
<keyword evidence="4" id="KW-0808">Transferase</keyword>
<keyword evidence="5" id="KW-0472">Membrane</keyword>
<dbReference type="GO" id="GO:0005886">
    <property type="term" value="C:plasma membrane"/>
    <property type="evidence" value="ECO:0007669"/>
    <property type="project" value="UniProtKB-SubCell"/>
</dbReference>
<comment type="caution">
    <text evidence="7">The sequence shown here is derived from an EMBL/GenBank/DDBJ whole genome shotgun (WGS) entry which is preliminary data.</text>
</comment>
<proteinExistence type="predicted"/>
<sequence>MDCRRRCIALPDYWQTGRTSSGNADGVVSASLLPAVEARYTPSMSAPVAKRIKRSLIYLLARAGKFWFNLLPRPLALWKGASLGWLAWLMLRRDRRKIDANLRRVYGDRLSAAERRAIGRRFFINSGKNLVDLMRFTRHYRSEIAPLVTVEGLEHFDRAYKAGKGVIGVTGHIGNFELLAAHIVSLGYEAAAIGREMYDIRLDRMLVKNRESVGLTNFATTDSPKRIFRWLQSGKVLGVLIDIDSSRVRGEFVPFFGIPARTPLGHAVIGVKVGAAFLPMACVRTPHNRYHLIIRPAVQIPGGLSEEAAALHVTTMCNSALEEIIDSHRDQWIWLHDRWASRPPNTA</sequence>
<evidence type="ECO:0000256" key="6">
    <source>
        <dbReference type="ARBA" id="ARBA00023315"/>
    </source>
</evidence>
<dbReference type="GO" id="GO:0009247">
    <property type="term" value="P:glycolipid biosynthetic process"/>
    <property type="evidence" value="ECO:0007669"/>
    <property type="project" value="UniProtKB-ARBA"/>
</dbReference>
<organism evidence="7 8">
    <name type="scientific">candidate division GN15 bacterium</name>
    <dbReference type="NCBI Taxonomy" id="2072418"/>
    <lineage>
        <taxon>Bacteria</taxon>
        <taxon>candidate division GN15</taxon>
    </lineage>
</organism>
<comment type="subcellular location">
    <subcellularLocation>
        <location evidence="1">Cell inner membrane</location>
    </subcellularLocation>
</comment>
<evidence type="ECO:0008006" key="9">
    <source>
        <dbReference type="Google" id="ProtNLM"/>
    </source>
</evidence>
<gene>
    <name evidence="7" type="ORF">C3F09_04535</name>
</gene>
<evidence type="ECO:0000256" key="3">
    <source>
        <dbReference type="ARBA" id="ARBA00022519"/>
    </source>
</evidence>
<keyword evidence="6" id="KW-0012">Acyltransferase</keyword>
<dbReference type="EMBL" id="PQAP01000042">
    <property type="protein sequence ID" value="PWB74046.1"/>
    <property type="molecule type" value="Genomic_DNA"/>
</dbReference>
<dbReference type="Proteomes" id="UP000250918">
    <property type="component" value="Unassembled WGS sequence"/>
</dbReference>
<evidence type="ECO:0000313" key="7">
    <source>
        <dbReference type="EMBL" id="PWB74046.1"/>
    </source>
</evidence>
<name>A0A855X2F1_9BACT</name>
<dbReference type="Pfam" id="PF03279">
    <property type="entry name" value="Lip_A_acyltrans"/>
    <property type="match status" value="1"/>
</dbReference>
<evidence type="ECO:0000256" key="1">
    <source>
        <dbReference type="ARBA" id="ARBA00004533"/>
    </source>
</evidence>
<dbReference type="PANTHER" id="PTHR30606">
    <property type="entry name" value="LIPID A BIOSYNTHESIS LAUROYL ACYLTRANSFERASE"/>
    <property type="match status" value="1"/>
</dbReference>
<evidence type="ECO:0000256" key="2">
    <source>
        <dbReference type="ARBA" id="ARBA00022475"/>
    </source>
</evidence>
<dbReference type="PANTHER" id="PTHR30606:SF10">
    <property type="entry name" value="PHOSPHATIDYLINOSITOL MANNOSIDE ACYLTRANSFERASE"/>
    <property type="match status" value="1"/>
</dbReference>
<evidence type="ECO:0000256" key="5">
    <source>
        <dbReference type="ARBA" id="ARBA00023136"/>
    </source>
</evidence>
<dbReference type="AlphaFoldDB" id="A0A855X2F1"/>
<keyword evidence="2" id="KW-1003">Cell membrane</keyword>
<keyword evidence="3" id="KW-0997">Cell inner membrane</keyword>
<reference evidence="7 8" key="1">
    <citation type="journal article" date="2018" name="ISME J.">
        <title>A methanotrophic archaeon couples anaerobic oxidation of methane to Fe(III) reduction.</title>
        <authorList>
            <person name="Cai C."/>
            <person name="Leu A.O."/>
            <person name="Xie G.J."/>
            <person name="Guo J."/>
            <person name="Feng Y."/>
            <person name="Zhao J.X."/>
            <person name="Tyson G.W."/>
            <person name="Yuan Z."/>
            <person name="Hu S."/>
        </authorList>
    </citation>
    <scope>NUCLEOTIDE SEQUENCE [LARGE SCALE GENOMIC DNA]</scope>
    <source>
        <strain evidence="7">FeB_12</strain>
    </source>
</reference>
<protein>
    <recommendedName>
        <fullName evidence="9">Lipid A biosynthesis acyltransferase</fullName>
    </recommendedName>
</protein>
<dbReference type="InterPro" id="IPR004960">
    <property type="entry name" value="LipA_acyltrans"/>
</dbReference>
<evidence type="ECO:0000256" key="4">
    <source>
        <dbReference type="ARBA" id="ARBA00022679"/>
    </source>
</evidence>
<evidence type="ECO:0000313" key="8">
    <source>
        <dbReference type="Proteomes" id="UP000250918"/>
    </source>
</evidence>
<dbReference type="GO" id="GO:0016746">
    <property type="term" value="F:acyltransferase activity"/>
    <property type="evidence" value="ECO:0007669"/>
    <property type="project" value="UniProtKB-KW"/>
</dbReference>